<dbReference type="Proteomes" id="UP000008148">
    <property type="component" value="Chromosome"/>
</dbReference>
<sequence>MAFTAHVQVQVVTCSRADFDDITARAVCSNFFVFRVNIFFHGETSV</sequence>
<dbReference type="STRING" id="290338.CKO_03058"/>
<keyword evidence="2" id="KW-1185">Reference proteome</keyword>
<reference evidence="1 2" key="1">
    <citation type="submission" date="2007-08" db="EMBL/GenBank/DDBJ databases">
        <authorList>
            <consortium name="The Citrobacter koseri Genome Sequencing Project"/>
            <person name="McClelland M."/>
            <person name="Sanderson E.K."/>
            <person name="Porwollik S."/>
            <person name="Spieth J."/>
            <person name="Clifton W.S."/>
            <person name="Latreille P."/>
            <person name="Courtney L."/>
            <person name="Wang C."/>
            <person name="Pepin K."/>
            <person name="Bhonagiri V."/>
            <person name="Nash W."/>
            <person name="Johnson M."/>
            <person name="Thiruvilangam P."/>
            <person name="Wilson R."/>
        </authorList>
    </citation>
    <scope>NUCLEOTIDE SEQUENCE [LARGE SCALE GENOMIC DNA]</scope>
    <source>
        <strain evidence="2">ATCC BAA-895 / CDC 4225-83 / SGSC4696</strain>
    </source>
</reference>
<protein>
    <submittedName>
        <fullName evidence="1">Uncharacterized protein</fullName>
    </submittedName>
</protein>
<accession>A8AKY6</accession>
<name>A8AKY6_CITK8</name>
<dbReference type="KEGG" id="cko:CKO_03058"/>
<dbReference type="AlphaFoldDB" id="A8AKY6"/>
<gene>
    <name evidence="1" type="ordered locus">CKO_03058</name>
</gene>
<dbReference type="HOGENOM" id="CLU_3044374_0_0_6"/>
<organism evidence="1 2">
    <name type="scientific">Citrobacter koseri (strain ATCC BAA-895 / CDC 4225-83 / SGSC4696)</name>
    <dbReference type="NCBI Taxonomy" id="290338"/>
    <lineage>
        <taxon>Bacteria</taxon>
        <taxon>Pseudomonadati</taxon>
        <taxon>Pseudomonadota</taxon>
        <taxon>Gammaproteobacteria</taxon>
        <taxon>Enterobacterales</taxon>
        <taxon>Enterobacteriaceae</taxon>
        <taxon>Citrobacter</taxon>
    </lineage>
</organism>
<proteinExistence type="predicted"/>
<dbReference type="EMBL" id="CP000822">
    <property type="protein sequence ID" value="ABV14149.1"/>
    <property type="molecule type" value="Genomic_DNA"/>
</dbReference>
<evidence type="ECO:0000313" key="1">
    <source>
        <dbReference type="EMBL" id="ABV14149.1"/>
    </source>
</evidence>
<evidence type="ECO:0000313" key="2">
    <source>
        <dbReference type="Proteomes" id="UP000008148"/>
    </source>
</evidence>